<dbReference type="PANTHER" id="PTHR33678">
    <property type="entry name" value="BLL1576 PROTEIN"/>
    <property type="match status" value="1"/>
</dbReference>
<feature type="domain" description="Transposase IS66 C-terminal" evidence="4">
    <location>
        <begin position="469"/>
        <end position="506"/>
    </location>
</feature>
<evidence type="ECO:0000259" key="4">
    <source>
        <dbReference type="Pfam" id="PF13817"/>
    </source>
</evidence>
<dbReference type="Pfam" id="PF03050">
    <property type="entry name" value="DDE_Tnp_IS66"/>
    <property type="match status" value="1"/>
</dbReference>
<protein>
    <submittedName>
        <fullName evidence="5">IS66 family transposase</fullName>
    </submittedName>
</protein>
<evidence type="ECO:0000313" key="5">
    <source>
        <dbReference type="EMBL" id="PZQ66240.1"/>
    </source>
</evidence>
<dbReference type="Pfam" id="PF13817">
    <property type="entry name" value="DDE_Tnp_IS66_C"/>
    <property type="match status" value="1"/>
</dbReference>
<gene>
    <name evidence="5" type="ORF">DI563_24100</name>
</gene>
<comment type="caution">
    <text evidence="5">The sequence shown here is derived from an EMBL/GenBank/DDBJ whole genome shotgun (WGS) entry which is preliminary data.</text>
</comment>
<accession>A0A2W5RSS9</accession>
<feature type="domain" description="Transposase IS66 zinc-finger binding" evidence="2">
    <location>
        <begin position="120"/>
        <end position="162"/>
    </location>
</feature>
<dbReference type="InterPro" id="IPR004291">
    <property type="entry name" value="Transposase_IS66_central"/>
</dbReference>
<dbReference type="InterPro" id="IPR024463">
    <property type="entry name" value="Transposase_TnpC_homeodom"/>
</dbReference>
<dbReference type="InterPro" id="IPR052344">
    <property type="entry name" value="Transposase-related"/>
</dbReference>
<dbReference type="Pfam" id="PF13005">
    <property type="entry name" value="zf-IS66"/>
    <property type="match status" value="1"/>
</dbReference>
<evidence type="ECO:0000313" key="6">
    <source>
        <dbReference type="Proteomes" id="UP000249135"/>
    </source>
</evidence>
<dbReference type="PANTHER" id="PTHR33678:SF1">
    <property type="entry name" value="BLL1576 PROTEIN"/>
    <property type="match status" value="1"/>
</dbReference>
<dbReference type="InterPro" id="IPR039552">
    <property type="entry name" value="IS66_C"/>
</dbReference>
<dbReference type="InterPro" id="IPR024474">
    <property type="entry name" value="Znf_dom_IS66"/>
</dbReference>
<dbReference type="Proteomes" id="UP000249135">
    <property type="component" value="Unassembled WGS sequence"/>
</dbReference>
<dbReference type="EMBL" id="QFPP01000438">
    <property type="protein sequence ID" value="PZQ66240.1"/>
    <property type="molecule type" value="Genomic_DNA"/>
</dbReference>
<evidence type="ECO:0000259" key="3">
    <source>
        <dbReference type="Pfam" id="PF13007"/>
    </source>
</evidence>
<feature type="domain" description="Transposase IS66 central" evidence="1">
    <location>
        <begin position="176"/>
        <end position="462"/>
    </location>
</feature>
<organism evidence="5 6">
    <name type="scientific">Variovorax paradoxus</name>
    <dbReference type="NCBI Taxonomy" id="34073"/>
    <lineage>
        <taxon>Bacteria</taxon>
        <taxon>Pseudomonadati</taxon>
        <taxon>Pseudomonadota</taxon>
        <taxon>Betaproteobacteria</taxon>
        <taxon>Burkholderiales</taxon>
        <taxon>Comamonadaceae</taxon>
        <taxon>Variovorax</taxon>
    </lineage>
</organism>
<reference evidence="5 6" key="1">
    <citation type="submission" date="2017-08" db="EMBL/GenBank/DDBJ databases">
        <title>Infants hospitalized years apart are colonized by the same room-sourced microbial strains.</title>
        <authorList>
            <person name="Brooks B."/>
            <person name="Olm M.R."/>
            <person name="Firek B.A."/>
            <person name="Baker R."/>
            <person name="Thomas B.C."/>
            <person name="Morowitz M.J."/>
            <person name="Banfield J.F."/>
        </authorList>
    </citation>
    <scope>NUCLEOTIDE SEQUENCE [LARGE SCALE GENOMIC DNA]</scope>
    <source>
        <strain evidence="5">S2_005_003_R2_41</strain>
    </source>
</reference>
<evidence type="ECO:0000259" key="1">
    <source>
        <dbReference type="Pfam" id="PF03050"/>
    </source>
</evidence>
<dbReference type="Pfam" id="PF13007">
    <property type="entry name" value="LZ_Tnp_IS66"/>
    <property type="match status" value="1"/>
</dbReference>
<sequence length="514" mass="57700">MDAQQLREMVQSLMGQVQANKLEIQRRDHEIAFKQAAIDKLTHEMAVLKRLKFAAKSEAFSTEQKSLLEETIDADLAALERELEQLAPAQVEQREKQQPKRQVLPVNLPRREIRHEPQSTTCACGCQLQRIGEDVAEKLDYEPGVFTVERHVRGKWVCARCETLIQAPVAPHIIDKGIPTAGLLAQVLVAKYLDHLPLYRQEAIFGRAGLALPRSTLGTWVGQCGVQLQPLVDALKREMLQARVLHADETPVAMLKPGNGKTHRAYLWSYCTTAYSALRAVVFDFAEGRGGQHARAFLGLGGEHSWRGTLVCDDFSGYKACFELGITEAGCLAHARRKFHELWANHGSPVGEQALKFFGELYDIERDVAALAAEERKRIRQERSRKVADALHQWLTAQRQKVPEGSATARAIDYSLKRWQALTRYIDDGDLPADNNRVENQIRPIALGRSNWLFAGSLRAGQRAAAVMSLVHSARLNGHEPHAYLKDILERLPTQPASRIEELMPHRWQPTAAA</sequence>
<feature type="domain" description="Transposase TnpC homeodomain" evidence="3">
    <location>
        <begin position="41"/>
        <end position="113"/>
    </location>
</feature>
<dbReference type="NCBIfam" id="NF033517">
    <property type="entry name" value="transpos_IS66"/>
    <property type="match status" value="1"/>
</dbReference>
<name>A0A2W5RSS9_VARPD</name>
<evidence type="ECO:0000259" key="2">
    <source>
        <dbReference type="Pfam" id="PF13005"/>
    </source>
</evidence>
<dbReference type="AlphaFoldDB" id="A0A2W5RSS9"/>
<proteinExistence type="predicted"/>